<dbReference type="PROSITE" id="PS51459">
    <property type="entry name" value="FIDO"/>
    <property type="match status" value="1"/>
</dbReference>
<evidence type="ECO:0000256" key="3">
    <source>
        <dbReference type="PIRSR" id="PIRSR640198-3"/>
    </source>
</evidence>
<keyword evidence="2" id="KW-0067">ATP-binding</keyword>
<dbReference type="Gene3D" id="1.10.3290.10">
    <property type="entry name" value="Fido-like domain"/>
    <property type="match status" value="1"/>
</dbReference>
<dbReference type="PANTHER" id="PTHR13504">
    <property type="entry name" value="FIDO DOMAIN-CONTAINING PROTEIN DDB_G0283145"/>
    <property type="match status" value="1"/>
</dbReference>
<feature type="active site" evidence="1">
    <location>
        <position position="236"/>
    </location>
</feature>
<dbReference type="Pfam" id="PF02661">
    <property type="entry name" value="Fic"/>
    <property type="match status" value="1"/>
</dbReference>
<dbReference type="InterPro" id="IPR036597">
    <property type="entry name" value="Fido-like_dom_sf"/>
</dbReference>
<dbReference type="InterPro" id="IPR010982">
    <property type="entry name" value="Lambda_DNA-bd_dom_sf"/>
</dbReference>
<dbReference type="AlphaFoldDB" id="A0A6N3DMP7"/>
<evidence type="ECO:0000256" key="1">
    <source>
        <dbReference type="PIRSR" id="PIRSR640198-1"/>
    </source>
</evidence>
<gene>
    <name evidence="5" type="ORF">IBLFYP30_02202</name>
</gene>
<sequence>MKITYRKLFEILKEKEISKTQLKDILDLSSATLAKLSKNQPISMNTLVAICEYLKCQPSDVMEIVEAQDQETLLYKLREEKNIKLKGSIYHQTQIKLTYNSNHMEGSRLTEEQTRYIYETNTIGVEKTPANIDDIIETVNHFQCFDYILDYADEVLTEKMIKEIHKILKTNTSDSRLSWFNVGEYKSKPNMVGDLQTTSPNQVSAEIKKLLTWYNKKTDINVNDIIEFHYKFEQIHPFQDGNGRVGRLIIFKECLKHNIVPFIIDETHKFYYYRGLREFENEPGYLTDTCLSAQDNYKALLKYFGYEYN</sequence>
<dbReference type="PANTHER" id="PTHR13504:SF38">
    <property type="entry name" value="FIDO DOMAIN-CONTAINING PROTEIN"/>
    <property type="match status" value="1"/>
</dbReference>
<keyword evidence="2" id="KW-0547">Nucleotide-binding</keyword>
<evidence type="ECO:0000259" key="4">
    <source>
        <dbReference type="PROSITE" id="PS51459"/>
    </source>
</evidence>
<feature type="binding site" evidence="2">
    <location>
        <begin position="272"/>
        <end position="273"/>
    </location>
    <ligand>
        <name>ATP</name>
        <dbReference type="ChEBI" id="CHEBI:30616"/>
    </ligand>
</feature>
<evidence type="ECO:0000313" key="5">
    <source>
        <dbReference type="EMBL" id="VYU27053.1"/>
    </source>
</evidence>
<dbReference type="InterPro" id="IPR001387">
    <property type="entry name" value="Cro/C1-type_HTH"/>
</dbReference>
<dbReference type="RefSeq" id="WP_156530985.1">
    <property type="nucleotide sequence ID" value="NZ_CACRUE010000033.1"/>
</dbReference>
<reference evidence="5" key="1">
    <citation type="submission" date="2019-11" db="EMBL/GenBank/DDBJ databases">
        <authorList>
            <person name="Feng L."/>
        </authorList>
    </citation>
    <scope>NUCLEOTIDE SEQUENCE</scope>
    <source>
        <strain evidence="5">IbartlettiiLFYP30</strain>
    </source>
</reference>
<dbReference type="SUPFAM" id="SSF47413">
    <property type="entry name" value="lambda repressor-like DNA-binding domains"/>
    <property type="match status" value="1"/>
</dbReference>
<proteinExistence type="predicted"/>
<dbReference type="InterPro" id="IPR040198">
    <property type="entry name" value="Fido_containing"/>
</dbReference>
<dbReference type="GO" id="GO:0005524">
    <property type="term" value="F:ATP binding"/>
    <property type="evidence" value="ECO:0007669"/>
    <property type="project" value="UniProtKB-KW"/>
</dbReference>
<dbReference type="Gene3D" id="1.10.260.40">
    <property type="entry name" value="lambda repressor-like DNA-binding domains"/>
    <property type="match status" value="1"/>
</dbReference>
<feature type="domain" description="Fido" evidence="4">
    <location>
        <begin position="156"/>
        <end position="306"/>
    </location>
</feature>
<feature type="site" description="Important for autoinhibition of adenylyltransferase activity" evidence="3">
    <location>
        <position position="105"/>
    </location>
</feature>
<dbReference type="EMBL" id="CACRUE010000033">
    <property type="protein sequence ID" value="VYU27053.1"/>
    <property type="molecule type" value="Genomic_DNA"/>
</dbReference>
<feature type="binding site" evidence="2">
    <location>
        <begin position="240"/>
        <end position="247"/>
    </location>
    <ligand>
        <name>ATP</name>
        <dbReference type="ChEBI" id="CHEBI:30616"/>
    </ligand>
</feature>
<organism evidence="5">
    <name type="scientific">Intestinibacter bartlettii</name>
    <dbReference type="NCBI Taxonomy" id="261299"/>
    <lineage>
        <taxon>Bacteria</taxon>
        <taxon>Bacillati</taxon>
        <taxon>Bacillota</taxon>
        <taxon>Clostridia</taxon>
        <taxon>Peptostreptococcales</taxon>
        <taxon>Peptostreptococcaceae</taxon>
        <taxon>Intestinibacter</taxon>
    </lineage>
</organism>
<dbReference type="InterPro" id="IPR003812">
    <property type="entry name" value="Fido"/>
</dbReference>
<name>A0A6N3DMP7_9FIRM</name>
<dbReference type="Pfam" id="PF13443">
    <property type="entry name" value="HTH_26"/>
    <property type="match status" value="1"/>
</dbReference>
<evidence type="ECO:0000256" key="2">
    <source>
        <dbReference type="PIRSR" id="PIRSR640198-2"/>
    </source>
</evidence>
<dbReference type="SUPFAM" id="SSF140931">
    <property type="entry name" value="Fic-like"/>
    <property type="match status" value="1"/>
</dbReference>
<protein>
    <submittedName>
        <fullName evidence="5">Fic/DOC family protein</fullName>
    </submittedName>
</protein>
<dbReference type="GO" id="GO:0003677">
    <property type="term" value="F:DNA binding"/>
    <property type="evidence" value="ECO:0007669"/>
    <property type="project" value="InterPro"/>
</dbReference>
<accession>A0A6N3DMP7</accession>